<evidence type="ECO:0000313" key="3">
    <source>
        <dbReference type="EMBL" id="THH11008.1"/>
    </source>
</evidence>
<organism evidence="3 4">
    <name type="scientific">Phellinidium pouzarii</name>
    <dbReference type="NCBI Taxonomy" id="167371"/>
    <lineage>
        <taxon>Eukaryota</taxon>
        <taxon>Fungi</taxon>
        <taxon>Dikarya</taxon>
        <taxon>Basidiomycota</taxon>
        <taxon>Agaricomycotina</taxon>
        <taxon>Agaricomycetes</taxon>
        <taxon>Hymenochaetales</taxon>
        <taxon>Hymenochaetaceae</taxon>
        <taxon>Phellinidium</taxon>
    </lineage>
</organism>
<name>A0A4S4LI75_9AGAM</name>
<evidence type="ECO:0000313" key="4">
    <source>
        <dbReference type="Proteomes" id="UP000308199"/>
    </source>
</evidence>
<reference evidence="3 4" key="1">
    <citation type="submission" date="2019-02" db="EMBL/GenBank/DDBJ databases">
        <title>Genome sequencing of the rare red list fungi Phellinidium pouzarii.</title>
        <authorList>
            <person name="Buettner E."/>
            <person name="Kellner H."/>
        </authorList>
    </citation>
    <scope>NUCLEOTIDE SEQUENCE [LARGE SCALE GENOMIC DNA]</scope>
    <source>
        <strain evidence="3 4">DSM 108285</strain>
    </source>
</reference>
<feature type="transmembrane region" description="Helical" evidence="2">
    <location>
        <begin position="92"/>
        <end position="110"/>
    </location>
</feature>
<proteinExistence type="predicted"/>
<feature type="region of interest" description="Disordered" evidence="1">
    <location>
        <begin position="120"/>
        <end position="170"/>
    </location>
</feature>
<sequence length="294" mass="30766">MLLSLFMMLVPVIDVKYGKLTRLARALSEVRVGFILSGVGTGFSLLIAFISTISAWTEPGCKDPNNDPHSSLGAAFRSGLGGWCTTKKAGSIFFWLTFAFWMATFILNIIDWRGGKRPRDPPFQAPMGAGDEGEYDELEEDEESTYGRVPPLRDNSNNPDSPFSDNAVSNRQSQASYVLPPVSGVGGFGAPGAGSGTGAIPASRPSMDAYGAFSDPTPSGFGDAPPTVPSTFGAASGLSGSSGGNVSRTMQYADPYAAVRASIAGTTTAPPASSWAAGSPVRSPPSYTEYTGYR</sequence>
<dbReference type="EMBL" id="SGPK01000022">
    <property type="protein sequence ID" value="THH11008.1"/>
    <property type="molecule type" value="Genomic_DNA"/>
</dbReference>
<keyword evidence="2" id="KW-0472">Membrane</keyword>
<dbReference type="AlphaFoldDB" id="A0A4S4LI75"/>
<keyword evidence="2" id="KW-1133">Transmembrane helix</keyword>
<gene>
    <name evidence="3" type="ORF">EW145_g926</name>
</gene>
<feature type="compositionally biased region" description="Polar residues" evidence="1">
    <location>
        <begin position="285"/>
        <end position="294"/>
    </location>
</feature>
<feature type="compositionally biased region" description="Acidic residues" evidence="1">
    <location>
        <begin position="131"/>
        <end position="144"/>
    </location>
</feature>
<evidence type="ECO:0000256" key="2">
    <source>
        <dbReference type="SAM" id="Phobius"/>
    </source>
</evidence>
<evidence type="ECO:0000256" key="1">
    <source>
        <dbReference type="SAM" id="MobiDB-lite"/>
    </source>
</evidence>
<feature type="region of interest" description="Disordered" evidence="1">
    <location>
        <begin position="267"/>
        <end position="294"/>
    </location>
</feature>
<evidence type="ECO:0008006" key="5">
    <source>
        <dbReference type="Google" id="ProtNLM"/>
    </source>
</evidence>
<comment type="caution">
    <text evidence="3">The sequence shown here is derived from an EMBL/GenBank/DDBJ whole genome shotgun (WGS) entry which is preliminary data.</text>
</comment>
<feature type="compositionally biased region" description="Low complexity" evidence="1">
    <location>
        <begin position="154"/>
        <end position="166"/>
    </location>
</feature>
<keyword evidence="4" id="KW-1185">Reference proteome</keyword>
<dbReference type="Proteomes" id="UP000308199">
    <property type="component" value="Unassembled WGS sequence"/>
</dbReference>
<feature type="transmembrane region" description="Helical" evidence="2">
    <location>
        <begin position="32"/>
        <end position="56"/>
    </location>
</feature>
<accession>A0A4S4LI75</accession>
<dbReference type="OrthoDB" id="2218151at2759"/>
<feature type="compositionally biased region" description="Low complexity" evidence="1">
    <location>
        <begin position="267"/>
        <end position="280"/>
    </location>
</feature>
<keyword evidence="2" id="KW-0812">Transmembrane</keyword>
<protein>
    <recommendedName>
        <fullName evidence="5">MARVEL domain-containing protein</fullName>
    </recommendedName>
</protein>